<dbReference type="Gene3D" id="3.30.559.10">
    <property type="entry name" value="Chloramphenicol acetyltransferase-like domain"/>
    <property type="match status" value="1"/>
</dbReference>
<dbReference type="RefSeq" id="WP_344494644.1">
    <property type="nucleotide sequence ID" value="NZ_BAAAUD010000026.1"/>
</dbReference>
<dbReference type="Pfam" id="PF00668">
    <property type="entry name" value="Condensation"/>
    <property type="match status" value="1"/>
</dbReference>
<evidence type="ECO:0000313" key="2">
    <source>
        <dbReference type="EMBL" id="GAA2939690.1"/>
    </source>
</evidence>
<keyword evidence="3" id="KW-1185">Reference proteome</keyword>
<dbReference type="Gene3D" id="3.30.559.30">
    <property type="entry name" value="Nonribosomal peptide synthetase, condensation domain"/>
    <property type="match status" value="1"/>
</dbReference>
<gene>
    <name evidence="2" type="ORF">GCM10010446_26330</name>
</gene>
<protein>
    <recommendedName>
        <fullName evidence="1">Condensation domain-containing protein</fullName>
    </recommendedName>
</protein>
<evidence type="ECO:0000259" key="1">
    <source>
        <dbReference type="Pfam" id="PF00668"/>
    </source>
</evidence>
<dbReference type="InterPro" id="IPR001242">
    <property type="entry name" value="Condensation_dom"/>
</dbReference>
<sequence>MTTSHKLSLPADGPGLQVEFAGASGADGPLTWGQREIWEVLRWKGADRSALNVKLVVDVPPGLSCEALIPVIERLVVRHEALRTTFRADADLGARQTVHGSGCLAVARRVHASATEPSRGTANRLAAELLHRPFGEDEFPTRWGLVVDARNRPRHLVVALSHLAVDGPSRNIVQRELGTLLRRGALEPRAPQPLQRVAFEQSAPGRQAHGRSLDHWRKWFADVPSVMLREAVPVTGGHADAAAAMSSPALSLGAAVLACRSGLTAPQVVLAMTSAVLGDRLGLTECGLRVLVGTRFRSGLREYVGPINQNAAVHTSWSPADELVSYLRRAAATAVRSYLRTECDPGALMALETEAAERRSVERGGYCFFNDLRDAHRESEPRDAPEVLGSGALAELLPRTTVVPVPYDPAMNANLFLNLISLQDIGLLDVRIRSGFLGVTAGEFLLKLESAICEGARGNRRITVGESLDAIH</sequence>
<organism evidence="2 3">
    <name type="scientific">Streptomyces enissocaesilis</name>
    <dbReference type="NCBI Taxonomy" id="332589"/>
    <lineage>
        <taxon>Bacteria</taxon>
        <taxon>Bacillati</taxon>
        <taxon>Actinomycetota</taxon>
        <taxon>Actinomycetes</taxon>
        <taxon>Kitasatosporales</taxon>
        <taxon>Streptomycetaceae</taxon>
        <taxon>Streptomyces</taxon>
        <taxon>Streptomyces rochei group</taxon>
    </lineage>
</organism>
<comment type="caution">
    <text evidence="2">The sequence shown here is derived from an EMBL/GenBank/DDBJ whole genome shotgun (WGS) entry which is preliminary data.</text>
</comment>
<feature type="domain" description="Condensation" evidence="1">
    <location>
        <begin position="30"/>
        <end position="344"/>
    </location>
</feature>
<dbReference type="SUPFAM" id="SSF52777">
    <property type="entry name" value="CoA-dependent acyltransferases"/>
    <property type="match status" value="2"/>
</dbReference>
<dbReference type="EMBL" id="BAAAUD010000026">
    <property type="protein sequence ID" value="GAA2939690.1"/>
    <property type="molecule type" value="Genomic_DNA"/>
</dbReference>
<evidence type="ECO:0000313" key="3">
    <source>
        <dbReference type="Proteomes" id="UP001500403"/>
    </source>
</evidence>
<name>A0ABN3X6M6_9ACTN</name>
<dbReference type="PANTHER" id="PTHR45527">
    <property type="entry name" value="NONRIBOSOMAL PEPTIDE SYNTHETASE"/>
    <property type="match status" value="1"/>
</dbReference>
<dbReference type="PANTHER" id="PTHR45527:SF1">
    <property type="entry name" value="FATTY ACID SYNTHASE"/>
    <property type="match status" value="1"/>
</dbReference>
<accession>A0ABN3X6M6</accession>
<reference evidence="2 3" key="1">
    <citation type="journal article" date="2019" name="Int. J. Syst. Evol. Microbiol.">
        <title>The Global Catalogue of Microorganisms (GCM) 10K type strain sequencing project: providing services to taxonomists for standard genome sequencing and annotation.</title>
        <authorList>
            <consortium name="The Broad Institute Genomics Platform"/>
            <consortium name="The Broad Institute Genome Sequencing Center for Infectious Disease"/>
            <person name="Wu L."/>
            <person name="Ma J."/>
        </authorList>
    </citation>
    <scope>NUCLEOTIDE SEQUENCE [LARGE SCALE GENOMIC DNA]</scope>
    <source>
        <strain evidence="2 3">JCM 9088</strain>
    </source>
</reference>
<dbReference type="Proteomes" id="UP001500403">
    <property type="component" value="Unassembled WGS sequence"/>
</dbReference>
<dbReference type="InterPro" id="IPR023213">
    <property type="entry name" value="CAT-like_dom_sf"/>
</dbReference>
<proteinExistence type="predicted"/>